<dbReference type="InterPro" id="IPR036005">
    <property type="entry name" value="Creatinase/aminopeptidase-like"/>
</dbReference>
<evidence type="ECO:0000256" key="4">
    <source>
        <dbReference type="ARBA" id="ARBA00008766"/>
    </source>
</evidence>
<keyword evidence="8 12" id="KW-0378">Hydrolase</keyword>
<comment type="caution">
    <text evidence="12">The sequence shown here is derived from an EMBL/GenBank/DDBJ whole genome shotgun (WGS) entry which is preliminary data.</text>
</comment>
<comment type="cofactor">
    <cofactor evidence="2">
        <name>Mn(2+)</name>
        <dbReference type="ChEBI" id="CHEBI:29035"/>
    </cofactor>
</comment>
<protein>
    <recommendedName>
        <fullName evidence="5">Xaa-Pro aminopeptidase</fullName>
        <ecNumber evidence="5">3.4.11.9</ecNumber>
    </recommendedName>
    <alternativeName>
        <fullName evidence="10">Aminoacylproline aminopeptidase</fullName>
    </alternativeName>
</protein>
<reference evidence="12 13" key="1">
    <citation type="submission" date="2023-08" db="EMBL/GenBank/DDBJ databases">
        <title>Black Yeasts Isolated from many extreme environments.</title>
        <authorList>
            <person name="Coleine C."/>
            <person name="Stajich J.E."/>
            <person name="Selbmann L."/>
        </authorList>
    </citation>
    <scope>NUCLEOTIDE SEQUENCE [LARGE SCALE GENOMIC DNA]</scope>
    <source>
        <strain evidence="12 13">CCFEE 536</strain>
    </source>
</reference>
<evidence type="ECO:0000256" key="3">
    <source>
        <dbReference type="ARBA" id="ARBA00002443"/>
    </source>
</evidence>
<evidence type="ECO:0000313" key="12">
    <source>
        <dbReference type="EMBL" id="KAK5100963.1"/>
    </source>
</evidence>
<evidence type="ECO:0000256" key="1">
    <source>
        <dbReference type="ARBA" id="ARBA00001424"/>
    </source>
</evidence>
<comment type="similarity">
    <text evidence="4">Belongs to the peptidase M24B family.</text>
</comment>
<proteinExistence type="inferred from homology"/>
<dbReference type="Gene3D" id="3.90.230.10">
    <property type="entry name" value="Creatinase/methionine aminopeptidase superfamily"/>
    <property type="match status" value="1"/>
</dbReference>
<keyword evidence="6 12" id="KW-0645">Protease</keyword>
<dbReference type="PANTHER" id="PTHR43226:SF4">
    <property type="entry name" value="XAA-PRO AMINOPEPTIDASE 3"/>
    <property type="match status" value="1"/>
</dbReference>
<dbReference type="Proteomes" id="UP001357485">
    <property type="component" value="Unassembled WGS sequence"/>
</dbReference>
<evidence type="ECO:0000313" key="13">
    <source>
        <dbReference type="Proteomes" id="UP001357485"/>
    </source>
</evidence>
<keyword evidence="9" id="KW-0464">Manganese</keyword>
<dbReference type="GO" id="GO:0004177">
    <property type="term" value="F:aminopeptidase activity"/>
    <property type="evidence" value="ECO:0007669"/>
    <property type="project" value="UniProtKB-KW"/>
</dbReference>
<keyword evidence="6 12" id="KW-0031">Aminopeptidase</keyword>
<evidence type="ECO:0000259" key="11">
    <source>
        <dbReference type="Pfam" id="PF00557"/>
    </source>
</evidence>
<keyword evidence="13" id="KW-1185">Reference proteome</keyword>
<dbReference type="PANTHER" id="PTHR43226">
    <property type="entry name" value="XAA-PRO AMINOPEPTIDASE 3"/>
    <property type="match status" value="1"/>
</dbReference>
<accession>A0ABR0KNA9</accession>
<evidence type="ECO:0000256" key="7">
    <source>
        <dbReference type="ARBA" id="ARBA00022723"/>
    </source>
</evidence>
<feature type="domain" description="Peptidase M24" evidence="11">
    <location>
        <begin position="80"/>
        <end position="274"/>
    </location>
</feature>
<dbReference type="InterPro" id="IPR000994">
    <property type="entry name" value="Pept_M24"/>
</dbReference>
<evidence type="ECO:0000256" key="6">
    <source>
        <dbReference type="ARBA" id="ARBA00022438"/>
    </source>
</evidence>
<evidence type="ECO:0000256" key="9">
    <source>
        <dbReference type="ARBA" id="ARBA00023211"/>
    </source>
</evidence>
<comment type="function">
    <text evidence="3">Catalyzes the removal of a penultimate prolyl residue from the N-termini of peptides.</text>
</comment>
<dbReference type="EMBL" id="JAVRRA010026065">
    <property type="protein sequence ID" value="KAK5100963.1"/>
    <property type="molecule type" value="Genomic_DNA"/>
</dbReference>
<keyword evidence="7" id="KW-0479">Metal-binding</keyword>
<feature type="non-terminal residue" evidence="12">
    <location>
        <position position="1"/>
    </location>
</feature>
<name>A0ABR0KNA9_9PEZI</name>
<sequence>VYDINRVHAHLPDIVGSARAVYTDLPGSLKSKSAFTRYFYGGSDAKPEGFAKILKDSKVQPLRPTMNEVRMFKSEAEIRNMRRAGQASGRVYTEAMRQHFDTEKHMWNYLEYGFRTQGCDGSAYVPVVAGGRHALSIHYVRNDDTLKDGDLVLVDAGGEYGGYITDITRTWPVNGKFSDPQRDLYETILKVQRSCVALCREDADVTLDKLHKIAENGLRQGLAQIGFDMSGKALETLFPHHLGHYIGLDVHDSPGYPRTGRLRAGQCITIEPLVFNCRFYHIVC</sequence>
<gene>
    <name evidence="12" type="primary">ICP55</name>
    <name evidence="12" type="ORF">LTR16_007075</name>
</gene>
<dbReference type="Pfam" id="PF00557">
    <property type="entry name" value="Peptidase_M24"/>
    <property type="match status" value="1"/>
</dbReference>
<dbReference type="EC" id="3.4.11.9" evidence="5"/>
<evidence type="ECO:0000256" key="5">
    <source>
        <dbReference type="ARBA" id="ARBA00012574"/>
    </source>
</evidence>
<evidence type="ECO:0000256" key="10">
    <source>
        <dbReference type="ARBA" id="ARBA00030849"/>
    </source>
</evidence>
<organism evidence="12 13">
    <name type="scientific">Cryomyces antarcticus</name>
    <dbReference type="NCBI Taxonomy" id="329879"/>
    <lineage>
        <taxon>Eukaryota</taxon>
        <taxon>Fungi</taxon>
        <taxon>Dikarya</taxon>
        <taxon>Ascomycota</taxon>
        <taxon>Pezizomycotina</taxon>
        <taxon>Dothideomycetes</taxon>
        <taxon>Dothideomycetes incertae sedis</taxon>
        <taxon>Cryomyces</taxon>
    </lineage>
</organism>
<evidence type="ECO:0000256" key="8">
    <source>
        <dbReference type="ARBA" id="ARBA00022801"/>
    </source>
</evidence>
<dbReference type="InterPro" id="IPR052433">
    <property type="entry name" value="X-Pro_dipept-like"/>
</dbReference>
<evidence type="ECO:0000256" key="2">
    <source>
        <dbReference type="ARBA" id="ARBA00001936"/>
    </source>
</evidence>
<dbReference type="SUPFAM" id="SSF55920">
    <property type="entry name" value="Creatinase/aminopeptidase"/>
    <property type="match status" value="1"/>
</dbReference>
<comment type="catalytic activity">
    <reaction evidence="1">
        <text>Release of any N-terminal amino acid, including proline, that is linked to proline, even from a dipeptide or tripeptide.</text>
        <dbReference type="EC" id="3.4.11.9"/>
    </reaction>
</comment>